<keyword evidence="3" id="KW-1185">Reference proteome</keyword>
<organism evidence="2 3">
    <name type="scientific">Umezawaea endophytica</name>
    <dbReference type="NCBI Taxonomy" id="1654476"/>
    <lineage>
        <taxon>Bacteria</taxon>
        <taxon>Bacillati</taxon>
        <taxon>Actinomycetota</taxon>
        <taxon>Actinomycetes</taxon>
        <taxon>Pseudonocardiales</taxon>
        <taxon>Pseudonocardiaceae</taxon>
        <taxon>Umezawaea</taxon>
    </lineage>
</organism>
<gene>
    <name evidence="2" type="ORF">NZH93_40185</name>
</gene>
<dbReference type="EMBL" id="JANYMP010000028">
    <property type="protein sequence ID" value="MCS7483103.1"/>
    <property type="molecule type" value="Genomic_DNA"/>
</dbReference>
<feature type="compositionally biased region" description="Low complexity" evidence="1">
    <location>
        <begin position="14"/>
        <end position="23"/>
    </location>
</feature>
<evidence type="ECO:0000313" key="2">
    <source>
        <dbReference type="EMBL" id="MCS7483103.1"/>
    </source>
</evidence>
<dbReference type="AlphaFoldDB" id="A0A9X3A677"/>
<dbReference type="RefSeq" id="WP_259628559.1">
    <property type="nucleotide sequence ID" value="NZ_JANYMP010000028.1"/>
</dbReference>
<feature type="region of interest" description="Disordered" evidence="1">
    <location>
        <begin position="1"/>
        <end position="23"/>
    </location>
</feature>
<reference evidence="2" key="1">
    <citation type="submission" date="2022-08" db="EMBL/GenBank/DDBJ databases">
        <authorList>
            <person name="Tistechok S."/>
            <person name="Samborskyy M."/>
            <person name="Roman I."/>
        </authorList>
    </citation>
    <scope>NUCLEOTIDE SEQUENCE</scope>
    <source>
        <strain evidence="2">DSM 103496</strain>
    </source>
</reference>
<name>A0A9X3A677_9PSEU</name>
<evidence type="ECO:0000313" key="3">
    <source>
        <dbReference type="Proteomes" id="UP001141259"/>
    </source>
</evidence>
<dbReference type="Proteomes" id="UP001141259">
    <property type="component" value="Unassembled WGS sequence"/>
</dbReference>
<protein>
    <submittedName>
        <fullName evidence="2">Uncharacterized protein</fullName>
    </submittedName>
</protein>
<evidence type="ECO:0000256" key="1">
    <source>
        <dbReference type="SAM" id="MobiDB-lite"/>
    </source>
</evidence>
<proteinExistence type="predicted"/>
<sequence>MIRNAFDLEPPSPRSGGTSSGARTAALYGLIPELTERFNDLVLRYADDHGELPDRQAVEAAEIAHKLYQLHDTEADHYRRLSLEHREGRRAR</sequence>
<comment type="caution">
    <text evidence="2">The sequence shown here is derived from an EMBL/GenBank/DDBJ whole genome shotgun (WGS) entry which is preliminary data.</text>
</comment>
<accession>A0A9X3A677</accession>